<keyword evidence="1 3" id="KW-0378">Hydrolase</keyword>
<name>A0A7T8BBB6_9SPIR</name>
<gene>
    <name evidence="3" type="ORF">JFL75_19365</name>
</gene>
<dbReference type="PANTHER" id="PTHR48081">
    <property type="entry name" value="AB HYDROLASE SUPERFAMILY PROTEIN C4A8.06C"/>
    <property type="match status" value="1"/>
</dbReference>
<evidence type="ECO:0000256" key="1">
    <source>
        <dbReference type="ARBA" id="ARBA00022801"/>
    </source>
</evidence>
<evidence type="ECO:0000313" key="4">
    <source>
        <dbReference type="Proteomes" id="UP000595917"/>
    </source>
</evidence>
<reference evidence="3" key="1">
    <citation type="submission" date="2021-01" db="EMBL/GenBank/DDBJ databases">
        <title>Description of Breznakiella homolactica.</title>
        <authorList>
            <person name="Song Y."/>
            <person name="Brune A."/>
        </authorList>
    </citation>
    <scope>NUCLEOTIDE SEQUENCE</scope>
    <source>
        <strain evidence="3">RmG30</strain>
    </source>
</reference>
<dbReference type="InterPro" id="IPR013094">
    <property type="entry name" value="AB_hydrolase_3"/>
</dbReference>
<dbReference type="InterPro" id="IPR050300">
    <property type="entry name" value="GDXG_lipolytic_enzyme"/>
</dbReference>
<accession>A0A7T8BBB6</accession>
<evidence type="ECO:0000313" key="3">
    <source>
        <dbReference type="EMBL" id="QQO09063.1"/>
    </source>
</evidence>
<dbReference type="Proteomes" id="UP000595917">
    <property type="component" value="Chromosome"/>
</dbReference>
<evidence type="ECO:0000259" key="2">
    <source>
        <dbReference type="Pfam" id="PF07859"/>
    </source>
</evidence>
<dbReference type="RefSeq" id="WP_215626368.1">
    <property type="nucleotide sequence ID" value="NZ_CP067089.2"/>
</dbReference>
<dbReference type="GO" id="GO:0016787">
    <property type="term" value="F:hydrolase activity"/>
    <property type="evidence" value="ECO:0007669"/>
    <property type="project" value="UniProtKB-KW"/>
</dbReference>
<sequence length="310" mass="34728">MAINSAMRAALKAIAFLDVDVKKTYKVERQFENLSAKLKGVPPEYAIWDQCVTVGDHQVQVRLFLPQKGNPRALLLFFHGGGWVTGSIESYTSMCANLAGATCSIVASVDYRLAPEHKFPAGPDDCYAVARELFLGKGFFNIRPEDIVLIGDSAGGNLAAAVSLMARDRGEFMPRRQILLYPATGNDHSENSPFPSIRENGYDYLLTSKRVQDVIELYRSSEEDLTNPYFAPLEADDLTRQPDTLIITAEYCPLRDEGEYYGKKLEEAGNKVTIYRMKDAFHAYMMLPPRFVHVKRTYQLINKFLGDCGA</sequence>
<protein>
    <submittedName>
        <fullName evidence="3">Alpha/beta hydrolase</fullName>
    </submittedName>
</protein>
<dbReference type="PANTHER" id="PTHR48081:SF8">
    <property type="entry name" value="ALPHA_BETA HYDROLASE FOLD-3 DOMAIN-CONTAINING PROTEIN-RELATED"/>
    <property type="match status" value="1"/>
</dbReference>
<dbReference type="KEGG" id="bhc:JFL75_19365"/>
<dbReference type="Pfam" id="PF07859">
    <property type="entry name" value="Abhydrolase_3"/>
    <property type="match status" value="1"/>
</dbReference>
<dbReference type="InterPro" id="IPR029058">
    <property type="entry name" value="AB_hydrolase_fold"/>
</dbReference>
<proteinExistence type="predicted"/>
<dbReference type="Gene3D" id="3.40.50.1820">
    <property type="entry name" value="alpha/beta hydrolase"/>
    <property type="match status" value="1"/>
</dbReference>
<organism evidence="3 4">
    <name type="scientific">Breznakiella homolactica</name>
    <dbReference type="NCBI Taxonomy" id="2798577"/>
    <lineage>
        <taxon>Bacteria</taxon>
        <taxon>Pseudomonadati</taxon>
        <taxon>Spirochaetota</taxon>
        <taxon>Spirochaetia</taxon>
        <taxon>Spirochaetales</taxon>
        <taxon>Breznakiellaceae</taxon>
        <taxon>Breznakiella</taxon>
    </lineage>
</organism>
<dbReference type="SUPFAM" id="SSF53474">
    <property type="entry name" value="alpha/beta-Hydrolases"/>
    <property type="match status" value="1"/>
</dbReference>
<feature type="domain" description="Alpha/beta hydrolase fold-3" evidence="2">
    <location>
        <begin position="75"/>
        <end position="285"/>
    </location>
</feature>
<keyword evidence="4" id="KW-1185">Reference proteome</keyword>
<dbReference type="EMBL" id="CP067089">
    <property type="protein sequence ID" value="QQO09063.1"/>
    <property type="molecule type" value="Genomic_DNA"/>
</dbReference>
<dbReference type="AlphaFoldDB" id="A0A7T8BBB6"/>